<gene>
    <name evidence="2" type="ORF">ALOHA_HF1029C11.0017</name>
</gene>
<evidence type="ECO:0000313" key="2">
    <source>
        <dbReference type="EMBL" id="ABL97790.1"/>
    </source>
</evidence>
<evidence type="ECO:0000256" key="1">
    <source>
        <dbReference type="ARBA" id="ARBA00035461"/>
    </source>
</evidence>
<reference evidence="2" key="1">
    <citation type="journal article" date="2007" name="Environ. Microbiol.">
        <title>Proteorhodopsin photosystem gene clusters exhibit co-evolutionary trends and shared ancestry among diverse marine microbial phyla.</title>
        <authorList>
            <person name="McCarren J."/>
            <person name="Delong E.F."/>
        </authorList>
    </citation>
    <scope>NUCLEOTIDE SEQUENCE</scope>
</reference>
<dbReference type="EMBL" id="EF089401">
    <property type="protein sequence ID" value="ABL97790.1"/>
    <property type="molecule type" value="Genomic_DNA"/>
</dbReference>
<dbReference type="Pfam" id="PF01877">
    <property type="entry name" value="RNA_binding"/>
    <property type="match status" value="1"/>
</dbReference>
<dbReference type="InterPro" id="IPR002739">
    <property type="entry name" value="PAB1135-like"/>
</dbReference>
<name>A4GI79_9BACT</name>
<organism evidence="2">
    <name type="scientific">uncultured marine bacterium HF10_29C11</name>
    <dbReference type="NCBI Taxonomy" id="415445"/>
    <lineage>
        <taxon>Bacteria</taxon>
        <taxon>environmental samples</taxon>
    </lineage>
</organism>
<protein>
    <recommendedName>
        <fullName evidence="1">50S ribosomal protein L5</fullName>
    </recommendedName>
</protein>
<dbReference type="SUPFAM" id="SSF55282">
    <property type="entry name" value="RL5-like"/>
    <property type="match status" value="1"/>
</dbReference>
<proteinExistence type="predicted"/>
<accession>A4GI79</accession>
<dbReference type="Gene3D" id="3.30.1440.10">
    <property type="match status" value="1"/>
</dbReference>
<dbReference type="InterPro" id="IPR022803">
    <property type="entry name" value="Ribosomal_uL5_dom_sf"/>
</dbReference>
<dbReference type="AlphaFoldDB" id="A4GI79"/>
<sequence length="136" mass="15217">MGILHVHAAATAHELQDIDLVTQALEWLSETEWNVEMTTSYHGPKVALLSTHIKKNKQLDSFIEKLKPHHSTVLSELGVRLDENNVIHLRLCLESIIGQQLVLLEPTQKKPVVKIRIKLAVYPGQNVESIAASIFG</sequence>